<dbReference type="AlphaFoldDB" id="A0A0H5Q7K6"/>
<dbReference type="Gene3D" id="1.10.10.10">
    <property type="entry name" value="Winged helix-like DNA-binding domain superfamily/Winged helix DNA-binding domain"/>
    <property type="match status" value="1"/>
</dbReference>
<reference evidence="2" key="1">
    <citation type="submission" date="2015-06" db="EMBL/GenBank/DDBJ databases">
        <authorList>
            <person name="Joergensen T."/>
        </authorList>
    </citation>
    <scope>NUCLEOTIDE SEQUENCE</scope>
    <source>
        <strain evidence="2">RGFK1514</strain>
    </source>
</reference>
<dbReference type="InterPro" id="IPR036390">
    <property type="entry name" value="WH_DNA-bd_sf"/>
</dbReference>
<dbReference type="Pfam" id="PF12840">
    <property type="entry name" value="HTH_20"/>
    <property type="match status" value="1"/>
</dbReference>
<sequence>MGYRLDSAVDVSPQGNSSTMRQVSFTNNSVQATPSERGGYNSARYERRKLKATSRTRAVLAERVVWQAMLLAGLPHCMLLTAMCIAELNGRGVETVSHSEIADKIGRSVATVKNHLRALEAAGLVMVTDGGFLPGSCVRRRNSYLLRIDGGAEAAQQRADAAIAARLQRQAEAGRRRENRRLWLVNKRSTGNKMFLPSDVGALPAQSGPILGSDPDLFRNLTVSAGGWSDGHARKTALDGLYERIEARKALARR</sequence>
<evidence type="ECO:0000256" key="1">
    <source>
        <dbReference type="SAM" id="MobiDB-lite"/>
    </source>
</evidence>
<evidence type="ECO:0000313" key="2">
    <source>
        <dbReference type="EMBL" id="CRY97375.1"/>
    </source>
</evidence>
<proteinExistence type="predicted"/>
<protein>
    <submittedName>
        <fullName evidence="2">Uncharacterized protein</fullName>
    </submittedName>
</protein>
<dbReference type="SUPFAM" id="SSF46785">
    <property type="entry name" value="Winged helix' DNA-binding domain"/>
    <property type="match status" value="1"/>
</dbReference>
<name>A0A0H5Q7K6_9ZZZZ</name>
<reference evidence="2" key="2">
    <citation type="submission" date="2015-07" db="EMBL/GenBank/DDBJ databases">
        <title>Plasmids, circular viruses and viroids from rat gut.</title>
        <authorList>
            <person name="Jorgensen T.J."/>
            <person name="Hansen M.A."/>
            <person name="Xu Z."/>
            <person name="Tabak M.A."/>
            <person name="Sorensen S.J."/>
            <person name="Hansen L.H."/>
        </authorList>
    </citation>
    <scope>NUCLEOTIDE SEQUENCE</scope>
    <source>
        <strain evidence="2">RGFK1514</strain>
    </source>
</reference>
<dbReference type="InterPro" id="IPR036388">
    <property type="entry name" value="WH-like_DNA-bd_sf"/>
</dbReference>
<feature type="compositionally biased region" description="Polar residues" evidence="1">
    <location>
        <begin position="13"/>
        <end position="34"/>
    </location>
</feature>
<dbReference type="EMBL" id="LN854050">
    <property type="protein sequence ID" value="CRY97375.1"/>
    <property type="molecule type" value="Genomic_DNA"/>
</dbReference>
<feature type="region of interest" description="Disordered" evidence="1">
    <location>
        <begin position="1"/>
        <end position="40"/>
    </location>
</feature>
<organism evidence="2">
    <name type="scientific">uncultured prokaryote</name>
    <dbReference type="NCBI Taxonomy" id="198431"/>
    <lineage>
        <taxon>unclassified sequences</taxon>
        <taxon>environmental samples</taxon>
    </lineage>
</organism>
<accession>A0A0H5Q7K6</accession>